<comment type="caution">
    <text evidence="1">The sequence shown here is derived from an EMBL/GenBank/DDBJ whole genome shotgun (WGS) entry which is preliminary data.</text>
</comment>
<organism evidence="1 2">
    <name type="scientific">Streptomyces spectabilis</name>
    <dbReference type="NCBI Taxonomy" id="68270"/>
    <lineage>
        <taxon>Bacteria</taxon>
        <taxon>Bacillati</taxon>
        <taxon>Actinomycetota</taxon>
        <taxon>Actinomycetes</taxon>
        <taxon>Kitasatosporales</taxon>
        <taxon>Streptomycetaceae</taxon>
        <taxon>Streptomyces</taxon>
    </lineage>
</organism>
<dbReference type="EMBL" id="JACHJD010000034">
    <property type="protein sequence ID" value="MBB5109678.1"/>
    <property type="molecule type" value="Genomic_DNA"/>
</dbReference>
<keyword evidence="2" id="KW-1185">Reference proteome</keyword>
<proteinExistence type="predicted"/>
<sequence>MAALCDIFDCTPADLTSTRAENAAVRRVATGDAVVRLSAVRRKRARTWPKG</sequence>
<accession>A0A7W8EZQ8</accession>
<protein>
    <submittedName>
        <fullName evidence="1">Uncharacterized protein</fullName>
    </submittedName>
</protein>
<evidence type="ECO:0000313" key="2">
    <source>
        <dbReference type="Proteomes" id="UP000549009"/>
    </source>
</evidence>
<reference evidence="1 2" key="1">
    <citation type="submission" date="2020-08" db="EMBL/GenBank/DDBJ databases">
        <title>Genomic Encyclopedia of Type Strains, Phase III (KMG-III): the genomes of soil and plant-associated and newly described type strains.</title>
        <authorList>
            <person name="Whitman W."/>
        </authorList>
    </citation>
    <scope>NUCLEOTIDE SEQUENCE [LARGE SCALE GENOMIC DNA]</scope>
    <source>
        <strain evidence="1 2">CECT 3146</strain>
    </source>
</reference>
<gene>
    <name evidence="1" type="ORF">FHS40_008808</name>
</gene>
<dbReference type="AlphaFoldDB" id="A0A7W8EZQ8"/>
<evidence type="ECO:0000313" key="1">
    <source>
        <dbReference type="EMBL" id="MBB5109678.1"/>
    </source>
</evidence>
<name>A0A7W8EZQ8_STRST</name>
<dbReference type="Proteomes" id="UP000549009">
    <property type="component" value="Unassembled WGS sequence"/>
</dbReference>